<feature type="non-terminal residue" evidence="1">
    <location>
        <position position="1"/>
    </location>
</feature>
<accession>A0A3B8WGC0</accession>
<dbReference type="SUPFAM" id="SSF52402">
    <property type="entry name" value="Adenine nucleotide alpha hydrolases-like"/>
    <property type="match status" value="1"/>
</dbReference>
<sequence>FQLLLGSTANGVLHGTECDVLAIRIH</sequence>
<evidence type="ECO:0000313" key="2">
    <source>
        <dbReference type="Proteomes" id="UP000261325"/>
    </source>
</evidence>
<organism evidence="1 2">
    <name type="scientific">Marinobacter nauticus</name>
    <name type="common">Marinobacter hydrocarbonoclasticus</name>
    <name type="synonym">Marinobacter aquaeolei</name>
    <dbReference type="NCBI Taxonomy" id="2743"/>
    <lineage>
        <taxon>Bacteria</taxon>
        <taxon>Pseudomonadati</taxon>
        <taxon>Pseudomonadota</taxon>
        <taxon>Gammaproteobacteria</taxon>
        <taxon>Pseudomonadales</taxon>
        <taxon>Marinobacteraceae</taxon>
        <taxon>Marinobacter</taxon>
    </lineage>
</organism>
<dbReference type="Proteomes" id="UP000261325">
    <property type="component" value="Unassembled WGS sequence"/>
</dbReference>
<gene>
    <name evidence="1" type="ORF">DCF82_15445</name>
</gene>
<evidence type="ECO:0000313" key="1">
    <source>
        <dbReference type="EMBL" id="HAC29184.1"/>
    </source>
</evidence>
<dbReference type="EMBL" id="DLYI01000207">
    <property type="protein sequence ID" value="HAC29184.1"/>
    <property type="molecule type" value="Genomic_DNA"/>
</dbReference>
<protein>
    <submittedName>
        <fullName evidence="1">Universal stress protein UspA</fullName>
    </submittedName>
</protein>
<name>A0A3B8WGC0_MARNT</name>
<reference evidence="1 2" key="1">
    <citation type="journal article" date="2018" name="Nat. Biotechnol.">
        <title>A standardized bacterial taxonomy based on genome phylogeny substantially revises the tree of life.</title>
        <authorList>
            <person name="Parks D.H."/>
            <person name="Chuvochina M."/>
            <person name="Waite D.W."/>
            <person name="Rinke C."/>
            <person name="Skarshewski A."/>
            <person name="Chaumeil P.A."/>
            <person name="Hugenholtz P."/>
        </authorList>
    </citation>
    <scope>NUCLEOTIDE SEQUENCE [LARGE SCALE GENOMIC DNA]</scope>
    <source>
        <strain evidence="1">UBA9049</strain>
    </source>
</reference>
<dbReference type="AlphaFoldDB" id="A0A3B8WGC0"/>
<proteinExistence type="predicted"/>
<comment type="caution">
    <text evidence="1">The sequence shown here is derived from an EMBL/GenBank/DDBJ whole genome shotgun (WGS) entry which is preliminary data.</text>
</comment>